<dbReference type="EMBL" id="WAEL01000007">
    <property type="protein sequence ID" value="NID12190.1"/>
    <property type="molecule type" value="Genomic_DNA"/>
</dbReference>
<dbReference type="RefSeq" id="WP_166693035.1">
    <property type="nucleotide sequence ID" value="NZ_WAEL01000007.1"/>
</dbReference>
<evidence type="ECO:0000313" key="2">
    <source>
        <dbReference type="EMBL" id="NID12190.1"/>
    </source>
</evidence>
<comment type="caution">
    <text evidence="2">The sequence shown here is derived from an EMBL/GenBank/DDBJ whole genome shotgun (WGS) entry which is preliminary data.</text>
</comment>
<sequence>MKRYLLPLLLTVTLLQACSSGKTAYRRGDYAEAVQKASRRLNQKPGLSRRGHELATEVIQRAFVEGYQAHQSAIQKLTVQSAAPFRWETVFDKYNTLQTMTADARKAAPTATWLATYPADYARQLAETRQLAADERYALADDAYAHYQTNRMAARDAYEQYQKALSWVPNYRDAAQRSLETLPYALLRVAVEPPKLTPQLDPSETAELGNLLFSNLQGSNKPSTYVHLFNPNQVETGIDGRLRLYDGFPIDEVVQLAVSRYVPYYEQTISTTQEVESDKLYKVGTKRINDSTVVDVLEKVKGKVTRYTYSIDANMAVDSRSVNLQTGQLVWTDTDQTSANWTVQWETFKGDDRALNGRTLLTATGTPPSRRDLLNSLTSDMGRAVLGTLHRRYKKR</sequence>
<proteinExistence type="predicted"/>
<accession>A0ABX0QID0</accession>
<dbReference type="Proteomes" id="UP000606008">
    <property type="component" value="Unassembled WGS sequence"/>
</dbReference>
<organism evidence="2 3">
    <name type="scientific">Fibrivirga algicola</name>
    <dbReference type="NCBI Taxonomy" id="2950420"/>
    <lineage>
        <taxon>Bacteria</taxon>
        <taxon>Pseudomonadati</taxon>
        <taxon>Bacteroidota</taxon>
        <taxon>Cytophagia</taxon>
        <taxon>Cytophagales</taxon>
        <taxon>Spirosomataceae</taxon>
        <taxon>Fibrivirga</taxon>
    </lineage>
</organism>
<keyword evidence="1" id="KW-0732">Signal</keyword>
<name>A0ABX0QID0_9BACT</name>
<gene>
    <name evidence="2" type="ORF">F7231_18600</name>
</gene>
<keyword evidence="3" id="KW-1185">Reference proteome</keyword>
<dbReference type="PROSITE" id="PS51257">
    <property type="entry name" value="PROKAR_LIPOPROTEIN"/>
    <property type="match status" value="1"/>
</dbReference>
<reference evidence="2" key="1">
    <citation type="submission" date="2024-05" db="EMBL/GenBank/DDBJ databases">
        <authorList>
            <person name="Jung D.-H."/>
        </authorList>
    </citation>
    <scope>NUCLEOTIDE SEQUENCE</scope>
    <source>
        <strain evidence="2">JA-25</strain>
    </source>
</reference>
<evidence type="ECO:0008006" key="4">
    <source>
        <dbReference type="Google" id="ProtNLM"/>
    </source>
</evidence>
<protein>
    <recommendedName>
        <fullName evidence="4">Lipoprotein</fullName>
    </recommendedName>
</protein>
<feature type="chain" id="PRO_5047504650" description="Lipoprotein" evidence="1">
    <location>
        <begin position="18"/>
        <end position="396"/>
    </location>
</feature>
<evidence type="ECO:0000256" key="1">
    <source>
        <dbReference type="SAM" id="SignalP"/>
    </source>
</evidence>
<evidence type="ECO:0000313" key="3">
    <source>
        <dbReference type="Proteomes" id="UP000606008"/>
    </source>
</evidence>
<feature type="signal peptide" evidence="1">
    <location>
        <begin position="1"/>
        <end position="17"/>
    </location>
</feature>